<dbReference type="FunFam" id="3.40.140.10:FF:000028">
    <property type="entry name" value="Cytidine and dCMP deaminase domain containing 1"/>
    <property type="match status" value="1"/>
</dbReference>
<reference evidence="15 16" key="1">
    <citation type="submission" date="2016-06" db="EMBL/GenBank/DDBJ databases">
        <title>Genome of Rhinopithecus bieti.</title>
        <authorList>
            <person name="Wu"/>
            <person name="C.-I. and Zhang"/>
            <person name="Y."/>
        </authorList>
    </citation>
    <scope>NUCLEOTIDE SEQUENCE</scope>
</reference>
<dbReference type="SUPFAM" id="SSF53927">
    <property type="entry name" value="Cytidine deaminase-like"/>
    <property type="match status" value="2"/>
</dbReference>
<evidence type="ECO:0000256" key="13">
    <source>
        <dbReference type="SAM" id="MobiDB-lite"/>
    </source>
</evidence>
<evidence type="ECO:0000256" key="4">
    <source>
        <dbReference type="ARBA" id="ARBA00022723"/>
    </source>
</evidence>
<reference evidence="15" key="2">
    <citation type="submission" date="2025-08" db="UniProtKB">
        <authorList>
            <consortium name="Ensembl"/>
        </authorList>
    </citation>
    <scope>IDENTIFICATION</scope>
</reference>
<evidence type="ECO:0000256" key="2">
    <source>
        <dbReference type="ARBA" id="ARBA00006576"/>
    </source>
</evidence>
<keyword evidence="5" id="KW-0677">Repeat</keyword>
<evidence type="ECO:0000256" key="11">
    <source>
        <dbReference type="ARBA" id="ARBA00049558"/>
    </source>
</evidence>
<dbReference type="PROSITE" id="PS51747">
    <property type="entry name" value="CYT_DCMP_DEAMINASES_2"/>
    <property type="match status" value="1"/>
</dbReference>
<dbReference type="Ensembl" id="ENSRBIT00000005617.1">
    <property type="protein sequence ID" value="ENSRBIP00000000982.1"/>
    <property type="gene ID" value="ENSRBIG00000004767.1"/>
</dbReference>
<dbReference type="STRING" id="61621.ENSRBIP00000000982"/>
<dbReference type="GO" id="GO:0008270">
    <property type="term" value="F:zinc ion binding"/>
    <property type="evidence" value="ECO:0007669"/>
    <property type="project" value="Ensembl"/>
</dbReference>
<dbReference type="GeneTree" id="ENSGT00940000153676"/>
<dbReference type="CDD" id="cd01286">
    <property type="entry name" value="deoxycytidylate_deaminase"/>
    <property type="match status" value="1"/>
</dbReference>
<dbReference type="InterPro" id="IPR016192">
    <property type="entry name" value="APOBEC/CMP_deaminase_Zn-bd"/>
</dbReference>
<evidence type="ECO:0000259" key="14">
    <source>
        <dbReference type="PROSITE" id="PS51747"/>
    </source>
</evidence>
<dbReference type="PANTHER" id="PTHR11086">
    <property type="entry name" value="DEOXYCYTIDYLATE DEAMINASE-RELATED"/>
    <property type="match status" value="1"/>
</dbReference>
<feature type="compositionally biased region" description="Polar residues" evidence="13">
    <location>
        <begin position="1"/>
        <end position="11"/>
    </location>
</feature>
<evidence type="ECO:0000313" key="16">
    <source>
        <dbReference type="Proteomes" id="UP000233180"/>
    </source>
</evidence>
<evidence type="ECO:0000256" key="10">
    <source>
        <dbReference type="ARBA" id="ARBA00049252"/>
    </source>
</evidence>
<dbReference type="Proteomes" id="UP000233180">
    <property type="component" value="Unassembled WGS sequence"/>
</dbReference>
<keyword evidence="4" id="KW-0479">Metal-binding</keyword>
<dbReference type="InterPro" id="IPR015517">
    <property type="entry name" value="dCMP_deaminase-rel"/>
</dbReference>
<dbReference type="GO" id="GO:0005737">
    <property type="term" value="C:cytoplasm"/>
    <property type="evidence" value="ECO:0007669"/>
    <property type="project" value="Ensembl"/>
</dbReference>
<keyword evidence="16" id="KW-1185">Reference proteome</keyword>
<evidence type="ECO:0000313" key="15">
    <source>
        <dbReference type="Ensembl" id="ENSRBIP00000000982.1"/>
    </source>
</evidence>
<dbReference type="GO" id="GO:0004132">
    <property type="term" value="F:dCMP deaminase activity"/>
    <property type="evidence" value="ECO:0007669"/>
    <property type="project" value="TreeGrafter"/>
</dbReference>
<comment type="function">
    <text evidence="12">Catalyzes the deamination of cytidine and deoxycytidine into uridine and deoxyuridine, respectively. May play an important role in testicular development and spermatogenesis.</text>
</comment>
<dbReference type="AlphaFoldDB" id="A0A2K6JPQ8"/>
<feature type="region of interest" description="Disordered" evidence="13">
    <location>
        <begin position="1"/>
        <end position="27"/>
    </location>
</feature>
<keyword evidence="7" id="KW-0862">Zinc</keyword>
<dbReference type="GO" id="GO:0005634">
    <property type="term" value="C:nucleus"/>
    <property type="evidence" value="ECO:0007669"/>
    <property type="project" value="Ensembl"/>
</dbReference>
<comment type="similarity">
    <text evidence="2">Belongs to the cytidine and deoxycytidylate deaminase family.</text>
</comment>
<dbReference type="OMA" id="ITHIYTT"/>
<keyword evidence="6" id="KW-0378">Hydrolase</keyword>
<accession>A0A2K6JPQ8</accession>
<evidence type="ECO:0000256" key="8">
    <source>
        <dbReference type="ARBA" id="ARBA00040574"/>
    </source>
</evidence>
<dbReference type="InterPro" id="IPR035105">
    <property type="entry name" value="Deoxycytidylate_deaminase_dom"/>
</dbReference>
<evidence type="ECO:0000256" key="9">
    <source>
        <dbReference type="ARBA" id="ARBA00041919"/>
    </source>
</evidence>
<feature type="compositionally biased region" description="Polar residues" evidence="13">
    <location>
        <begin position="18"/>
        <end position="27"/>
    </location>
</feature>
<comment type="catalytic activity">
    <reaction evidence="10">
        <text>2'-deoxycytidine + H2O + H(+) = 2'-deoxyuridine + NH4(+)</text>
        <dbReference type="Rhea" id="RHEA:13433"/>
        <dbReference type="ChEBI" id="CHEBI:15377"/>
        <dbReference type="ChEBI" id="CHEBI:15378"/>
        <dbReference type="ChEBI" id="CHEBI:15698"/>
        <dbReference type="ChEBI" id="CHEBI:16450"/>
        <dbReference type="ChEBI" id="CHEBI:28938"/>
        <dbReference type="EC" id="3.5.4.5"/>
    </reaction>
</comment>
<dbReference type="Pfam" id="PF00383">
    <property type="entry name" value="dCMP_cyt_deam_1"/>
    <property type="match status" value="1"/>
</dbReference>
<dbReference type="PANTHER" id="PTHR11086:SF14">
    <property type="entry name" value="CYTIDINE AND DCMP DEAMINASE DOMAIN-CONTAINING PROTEIN 1"/>
    <property type="match status" value="1"/>
</dbReference>
<dbReference type="EC" id="3.5.4.5" evidence="3"/>
<name>A0A2K6JPQ8_RHIBE</name>
<dbReference type="PROSITE" id="PS00903">
    <property type="entry name" value="CYT_DCMP_DEAMINASES_1"/>
    <property type="match status" value="1"/>
</dbReference>
<dbReference type="GO" id="GO:0061676">
    <property type="term" value="F:importin-alpha family protein binding"/>
    <property type="evidence" value="ECO:0007669"/>
    <property type="project" value="Ensembl"/>
</dbReference>
<reference evidence="15" key="3">
    <citation type="submission" date="2025-09" db="UniProtKB">
        <authorList>
            <consortium name="Ensembl"/>
        </authorList>
    </citation>
    <scope>IDENTIFICATION</scope>
</reference>
<evidence type="ECO:0000256" key="5">
    <source>
        <dbReference type="ARBA" id="ARBA00022737"/>
    </source>
</evidence>
<dbReference type="GO" id="GO:0070383">
    <property type="term" value="P:DNA cytosine deamination"/>
    <property type="evidence" value="ECO:0007669"/>
    <property type="project" value="Ensembl"/>
</dbReference>
<feature type="compositionally biased region" description="Basic and acidic residues" evidence="13">
    <location>
        <begin position="478"/>
        <end position="507"/>
    </location>
</feature>
<dbReference type="FunFam" id="3.40.140.10:FF:000030">
    <property type="entry name" value="Cytidine and dCMP deaminase domain-containing protein 1"/>
    <property type="match status" value="1"/>
</dbReference>
<sequence length="507" mass="57566">MKEAGQMQNLESARAGRSVSTQTGSMTGQIPRLSKVNLFTLLSLWMELFPAVEAQRQNLRYNLFHKGKHGPLGDNEEMTRVSTDKRQVKRTGLVVVKNMKIVGLHCSSEDLHAGQIALIKHGSKKPCSACLKMIVNAGVNRISYWPADPEISLLTEASSSEDAKLDAKAVERLKSNSRAHVCVLLQPLVCYMVQFVEETSYKCDFIQKITKTLPDANTDFYYECKQERIKEYEMLFLVSNEEMHKQILMTIGLENLCENPYFSNLRQNMKDLILLLATVASSVPNFKHFGFYCSNPEQINEIHNQSLPQEISRHCMVQARLLAYRTEDHKTGVGAVIWAEGKSRSCDGTGAMYFVGCGYNAFPVGSEYADFPHMDDKQKDREIRKFRYIIHAEQNALTFRCQEIKPEERSMIFVTKCPCDECVPLIKGAGIKQIYAGDVDVGKKKADISYMRFGELEGVSKFTWQLNPSGAYGLEQNEPERRENGVLRPVPQKEEQHQDKKLRLGIH</sequence>
<dbReference type="Gene3D" id="3.40.140.10">
    <property type="entry name" value="Cytidine Deaminase, domain 2"/>
    <property type="match status" value="2"/>
</dbReference>
<dbReference type="GO" id="GO:0042803">
    <property type="term" value="F:protein homodimerization activity"/>
    <property type="evidence" value="ECO:0007669"/>
    <property type="project" value="Ensembl"/>
</dbReference>
<evidence type="ECO:0000256" key="3">
    <source>
        <dbReference type="ARBA" id="ARBA00012783"/>
    </source>
</evidence>
<dbReference type="GO" id="GO:0004126">
    <property type="term" value="F:cytidine deaminase activity"/>
    <property type="evidence" value="ECO:0007669"/>
    <property type="project" value="UniProtKB-EC"/>
</dbReference>
<evidence type="ECO:0000256" key="6">
    <source>
        <dbReference type="ARBA" id="ARBA00022801"/>
    </source>
</evidence>
<protein>
    <recommendedName>
        <fullName evidence="8">Cytidine and dCMP deaminase domain-containing protein 1</fullName>
        <ecNumber evidence="3">3.5.4.5</ecNumber>
    </recommendedName>
    <alternativeName>
        <fullName evidence="9">Cytidine deaminase</fullName>
    </alternativeName>
</protein>
<evidence type="ECO:0000256" key="12">
    <source>
        <dbReference type="ARBA" id="ARBA00056832"/>
    </source>
</evidence>
<organism evidence="15 16">
    <name type="scientific">Rhinopithecus bieti</name>
    <name type="common">Black snub-nosed monkey</name>
    <name type="synonym">Pygathrix bieti</name>
    <dbReference type="NCBI Taxonomy" id="61621"/>
    <lineage>
        <taxon>Eukaryota</taxon>
        <taxon>Metazoa</taxon>
        <taxon>Chordata</taxon>
        <taxon>Craniata</taxon>
        <taxon>Vertebrata</taxon>
        <taxon>Euteleostomi</taxon>
        <taxon>Mammalia</taxon>
        <taxon>Eutheria</taxon>
        <taxon>Euarchontoglires</taxon>
        <taxon>Primates</taxon>
        <taxon>Haplorrhini</taxon>
        <taxon>Catarrhini</taxon>
        <taxon>Cercopithecidae</taxon>
        <taxon>Colobinae</taxon>
        <taxon>Rhinopithecus</taxon>
    </lineage>
</organism>
<feature type="region of interest" description="Disordered" evidence="13">
    <location>
        <begin position="473"/>
        <end position="507"/>
    </location>
</feature>
<dbReference type="InterPro" id="IPR016193">
    <property type="entry name" value="Cytidine_deaminase-like"/>
</dbReference>
<proteinExistence type="inferred from homology"/>
<comment type="cofactor">
    <cofactor evidence="1">
        <name>Zn(2+)</name>
        <dbReference type="ChEBI" id="CHEBI:29105"/>
    </cofactor>
</comment>
<evidence type="ECO:0000256" key="1">
    <source>
        <dbReference type="ARBA" id="ARBA00001947"/>
    </source>
</evidence>
<comment type="catalytic activity">
    <reaction evidence="11">
        <text>cytidine + H2O + H(+) = uridine + NH4(+)</text>
        <dbReference type="Rhea" id="RHEA:16069"/>
        <dbReference type="ChEBI" id="CHEBI:15377"/>
        <dbReference type="ChEBI" id="CHEBI:15378"/>
        <dbReference type="ChEBI" id="CHEBI:16704"/>
        <dbReference type="ChEBI" id="CHEBI:17562"/>
        <dbReference type="ChEBI" id="CHEBI:28938"/>
        <dbReference type="EC" id="3.5.4.5"/>
    </reaction>
</comment>
<evidence type="ECO:0000256" key="7">
    <source>
        <dbReference type="ARBA" id="ARBA00022833"/>
    </source>
</evidence>
<dbReference type="InterPro" id="IPR002125">
    <property type="entry name" value="CMP_dCMP_dom"/>
</dbReference>
<feature type="domain" description="CMP/dCMP-type deaminase" evidence="14">
    <location>
        <begin position="310"/>
        <end position="475"/>
    </location>
</feature>
<gene>
    <name evidence="15" type="primary">CDADC1</name>
</gene>